<name>A0A9I9D7K0_CUCME</name>
<comment type="similarity">
    <text evidence="2">Belongs to the eukaryotic RPC9 RNA polymerase subunit family.</text>
</comment>
<dbReference type="InterPro" id="IPR010997">
    <property type="entry name" value="HRDC-like_sf"/>
</dbReference>
<comment type="subcellular location">
    <subcellularLocation>
        <location evidence="1">Nucleus</location>
    </subcellularLocation>
</comment>
<dbReference type="GO" id="GO:0005666">
    <property type="term" value="C:RNA polymerase III complex"/>
    <property type="evidence" value="ECO:0007669"/>
    <property type="project" value="InterPro"/>
</dbReference>
<sequence>MKILEANAGPLTNFEVLDFLRSKGAAKDPTRVLAKVLPSEYKVFDYLNQTPACNQTREAVIAFVEKSKEYDLAKAEILNIINLRPITPVELFPSSFRRTSEVPVALHIIENCDVRMGEEATERMEEMGSMVEHVFPTPQIQPTFEATPNEGNEAETMEEQEGAGDAVEEPIQTT</sequence>
<keyword evidence="4" id="KW-0240">DNA-directed RNA polymerase</keyword>
<dbReference type="Gene3D" id="1.20.1250.40">
    <property type="match status" value="1"/>
</dbReference>
<dbReference type="GO" id="GO:0000166">
    <property type="term" value="F:nucleotide binding"/>
    <property type="evidence" value="ECO:0007669"/>
    <property type="project" value="InterPro"/>
</dbReference>
<dbReference type="Pfam" id="PF03874">
    <property type="entry name" value="RNA_pol_Rpb4"/>
    <property type="match status" value="1"/>
</dbReference>
<evidence type="ECO:0000259" key="8">
    <source>
        <dbReference type="SMART" id="SM00657"/>
    </source>
</evidence>
<feature type="domain" description="RNA polymerase Rpb4/RPC9 core" evidence="8">
    <location>
        <begin position="1"/>
        <end position="141"/>
    </location>
</feature>
<evidence type="ECO:0000256" key="3">
    <source>
        <dbReference type="ARBA" id="ARBA00016672"/>
    </source>
</evidence>
<dbReference type="GO" id="GO:0006384">
    <property type="term" value="P:transcription initiation at RNA polymerase III promoter"/>
    <property type="evidence" value="ECO:0007669"/>
    <property type="project" value="InterPro"/>
</dbReference>
<feature type="compositionally biased region" description="Acidic residues" evidence="7">
    <location>
        <begin position="152"/>
        <end position="168"/>
    </location>
</feature>
<evidence type="ECO:0000313" key="9">
    <source>
        <dbReference type="EnsemblPlants" id="MELO3C014285.2.1"/>
    </source>
</evidence>
<dbReference type="InterPro" id="IPR038846">
    <property type="entry name" value="RPC9"/>
</dbReference>
<keyword evidence="6" id="KW-0539">Nucleus</keyword>
<feature type="compositionally biased region" description="Polar residues" evidence="7">
    <location>
        <begin position="141"/>
        <end position="150"/>
    </location>
</feature>
<accession>A0A9I9D7K0</accession>
<organism evidence="9">
    <name type="scientific">Cucumis melo</name>
    <name type="common">Muskmelon</name>
    <dbReference type="NCBI Taxonomy" id="3656"/>
    <lineage>
        <taxon>Eukaryota</taxon>
        <taxon>Viridiplantae</taxon>
        <taxon>Streptophyta</taxon>
        <taxon>Embryophyta</taxon>
        <taxon>Tracheophyta</taxon>
        <taxon>Spermatophyta</taxon>
        <taxon>Magnoliopsida</taxon>
        <taxon>eudicotyledons</taxon>
        <taxon>Gunneridae</taxon>
        <taxon>Pentapetalae</taxon>
        <taxon>rosids</taxon>
        <taxon>fabids</taxon>
        <taxon>Cucurbitales</taxon>
        <taxon>Cucurbitaceae</taxon>
        <taxon>Benincaseae</taxon>
        <taxon>Cucumis</taxon>
    </lineage>
</organism>
<dbReference type="SUPFAM" id="SSF47819">
    <property type="entry name" value="HRDC-like"/>
    <property type="match status" value="1"/>
</dbReference>
<dbReference type="InterPro" id="IPR005574">
    <property type="entry name" value="Rpb4/RPC9"/>
</dbReference>
<dbReference type="SMART" id="SM00657">
    <property type="entry name" value="RPOL4c"/>
    <property type="match status" value="1"/>
</dbReference>
<dbReference type="InterPro" id="IPR006590">
    <property type="entry name" value="RNA_pol_Rpb4/RPC9_core"/>
</dbReference>
<proteinExistence type="inferred from homology"/>
<feature type="region of interest" description="Disordered" evidence="7">
    <location>
        <begin position="141"/>
        <end position="174"/>
    </location>
</feature>
<evidence type="ECO:0000256" key="1">
    <source>
        <dbReference type="ARBA" id="ARBA00004123"/>
    </source>
</evidence>
<reference evidence="9" key="1">
    <citation type="submission" date="2023-03" db="UniProtKB">
        <authorList>
            <consortium name="EnsemblPlants"/>
        </authorList>
    </citation>
    <scope>IDENTIFICATION</scope>
</reference>
<dbReference type="InterPro" id="IPR038324">
    <property type="entry name" value="Rpb4/RPC9_sf"/>
</dbReference>
<evidence type="ECO:0000256" key="5">
    <source>
        <dbReference type="ARBA" id="ARBA00023163"/>
    </source>
</evidence>
<protein>
    <recommendedName>
        <fullName evidence="3">DNA-directed RNA polymerase III subunit RPC9</fullName>
    </recommendedName>
</protein>
<evidence type="ECO:0000256" key="6">
    <source>
        <dbReference type="ARBA" id="ARBA00023242"/>
    </source>
</evidence>
<keyword evidence="5" id="KW-0804">Transcription</keyword>
<evidence type="ECO:0000256" key="4">
    <source>
        <dbReference type="ARBA" id="ARBA00022478"/>
    </source>
</evidence>
<dbReference type="PANTHER" id="PTHR15561:SF0">
    <property type="entry name" value="DNA-DIRECTED RNA POLYMERASE III SUBUNIT RPC9"/>
    <property type="match status" value="1"/>
</dbReference>
<evidence type="ECO:0000256" key="7">
    <source>
        <dbReference type="SAM" id="MobiDB-lite"/>
    </source>
</evidence>
<evidence type="ECO:0000256" key="2">
    <source>
        <dbReference type="ARBA" id="ARBA00006898"/>
    </source>
</evidence>
<dbReference type="Gramene" id="MELO3C014285.2.1">
    <property type="protein sequence ID" value="MELO3C014285.2.1"/>
    <property type="gene ID" value="MELO3C014285.2"/>
</dbReference>
<dbReference type="EnsemblPlants" id="MELO3C014285.2.1">
    <property type="protein sequence ID" value="MELO3C014285.2.1"/>
    <property type="gene ID" value="MELO3C014285.2"/>
</dbReference>
<dbReference type="AlphaFoldDB" id="A0A9I9D7K0"/>
<dbReference type="PANTHER" id="PTHR15561">
    <property type="entry name" value="CALCITONIN GENE-RELATED PEPTIDE-RECEPTOR COMPONENT PROTEIN"/>
    <property type="match status" value="1"/>
</dbReference>